<evidence type="ECO:0000313" key="3">
    <source>
        <dbReference type="Proteomes" id="UP000027138"/>
    </source>
</evidence>
<proteinExistence type="predicted"/>
<evidence type="ECO:0000256" key="1">
    <source>
        <dbReference type="SAM" id="MobiDB-lite"/>
    </source>
</evidence>
<accession>A0A067JPN8</accession>
<dbReference type="EMBL" id="KK915518">
    <property type="protein sequence ID" value="KDP21975.1"/>
    <property type="molecule type" value="Genomic_DNA"/>
</dbReference>
<gene>
    <name evidence="2" type="ORF">JCGZ_03207</name>
</gene>
<feature type="region of interest" description="Disordered" evidence="1">
    <location>
        <begin position="55"/>
        <end position="75"/>
    </location>
</feature>
<organism evidence="2 3">
    <name type="scientific">Jatropha curcas</name>
    <name type="common">Barbados nut</name>
    <dbReference type="NCBI Taxonomy" id="180498"/>
    <lineage>
        <taxon>Eukaryota</taxon>
        <taxon>Viridiplantae</taxon>
        <taxon>Streptophyta</taxon>
        <taxon>Embryophyta</taxon>
        <taxon>Tracheophyta</taxon>
        <taxon>Spermatophyta</taxon>
        <taxon>Magnoliopsida</taxon>
        <taxon>eudicotyledons</taxon>
        <taxon>Gunneridae</taxon>
        <taxon>Pentapetalae</taxon>
        <taxon>rosids</taxon>
        <taxon>fabids</taxon>
        <taxon>Malpighiales</taxon>
        <taxon>Euphorbiaceae</taxon>
        <taxon>Crotonoideae</taxon>
        <taxon>Jatropheae</taxon>
        <taxon>Jatropha</taxon>
    </lineage>
</organism>
<dbReference type="Proteomes" id="UP000027138">
    <property type="component" value="Unassembled WGS sequence"/>
</dbReference>
<protein>
    <submittedName>
        <fullName evidence="2">Uncharacterized protein</fullName>
    </submittedName>
</protein>
<keyword evidence="3" id="KW-1185">Reference proteome</keyword>
<feature type="region of interest" description="Disordered" evidence="1">
    <location>
        <begin position="1"/>
        <end position="25"/>
    </location>
</feature>
<sequence>MRHDILGRGSHWGVTRPSEQETLTELARNSRTCRRLKNGQNLLEPRVHTRVIERRRGLDGGPIGGRVPSEPGGDDQLLLPTILGVCQSTRKSKLLPKKFTATALIPC</sequence>
<evidence type="ECO:0000313" key="2">
    <source>
        <dbReference type="EMBL" id="KDP21975.1"/>
    </source>
</evidence>
<reference evidence="2 3" key="1">
    <citation type="journal article" date="2014" name="PLoS ONE">
        <title>Global Analysis of Gene Expression Profiles in Physic Nut (Jatropha curcas L.) Seedlings Exposed to Salt Stress.</title>
        <authorList>
            <person name="Zhang L."/>
            <person name="Zhang C."/>
            <person name="Wu P."/>
            <person name="Chen Y."/>
            <person name="Li M."/>
            <person name="Jiang H."/>
            <person name="Wu G."/>
        </authorList>
    </citation>
    <scope>NUCLEOTIDE SEQUENCE [LARGE SCALE GENOMIC DNA]</scope>
    <source>
        <strain evidence="3">cv. GZQX0401</strain>
        <tissue evidence="2">Young leaves</tissue>
    </source>
</reference>
<name>A0A067JPN8_JATCU</name>
<dbReference type="AlphaFoldDB" id="A0A067JPN8"/>